<dbReference type="STRING" id="154538.A0A1M2V2I5"/>
<feature type="chain" id="PRO_5012792854" description="F-box domain-containing protein" evidence="2">
    <location>
        <begin position="25"/>
        <end position="574"/>
    </location>
</feature>
<dbReference type="OrthoDB" id="2740834at2759"/>
<proteinExistence type="predicted"/>
<sequence length="574" mass="64490">MLPSNSLLSLNSDVLILIFTHAYAQKSLCALSATCRWIRQLSMPLLFARIRLWPSLITPQLFVSDTVRPHVRTLRLVNSTVYTGSDVGRKPQQPPSRCGGLDDSPNHQFFLNALREMERLQTVIIDTVATSGLPFWVLDAIFSTPQLRTVQTGPSLCLPVEQDVAVPKHPRLTGPVASLTSFRRPLSSYERYSQAPAEANFLRCLFKHIHRTLEVAEMSSDTAPVRAFRRNDWLCLRELVLRGGPPRFHPRAFMIENLLRMPNLRILKLELAHSQAGPSCICPPGWAGGCPWPNLEVLKISNPHADDEMYAHLPHTLQELTLCCFPRHYALEHSTWDAYNVDARSWGISLLTSDEMLRILHRCRTPLIRLRHLDIEFAASPTDTSLLHHIATAFPALTSLQFCRYRAALERDAASWAALGNALAPSTNLRLLRVFVDQQPFTDRTGTAAEALAELARPLSPSVRFVCQLLRLGFHDEWEPYRVLRNPTTGEMVKIEEAGAYERIDGYRARALRVRLLRCGTRIYLNNALAAATFFCSLAGFGFLLFAPAMYKALGYGKGDTILAYFAIAVDIPA</sequence>
<dbReference type="Gene3D" id="3.80.10.10">
    <property type="entry name" value="Ribonuclease Inhibitor"/>
    <property type="match status" value="1"/>
</dbReference>
<keyword evidence="1" id="KW-1133">Transmembrane helix</keyword>
<dbReference type="SUPFAM" id="SSF52047">
    <property type="entry name" value="RNI-like"/>
    <property type="match status" value="1"/>
</dbReference>
<dbReference type="AlphaFoldDB" id="A0A1M2V2I5"/>
<organism evidence="3 4">
    <name type="scientific">Trametes pubescens</name>
    <name type="common">White-rot fungus</name>
    <dbReference type="NCBI Taxonomy" id="154538"/>
    <lineage>
        <taxon>Eukaryota</taxon>
        <taxon>Fungi</taxon>
        <taxon>Dikarya</taxon>
        <taxon>Basidiomycota</taxon>
        <taxon>Agaricomycotina</taxon>
        <taxon>Agaricomycetes</taxon>
        <taxon>Polyporales</taxon>
        <taxon>Polyporaceae</taxon>
        <taxon>Trametes</taxon>
    </lineage>
</organism>
<evidence type="ECO:0000313" key="4">
    <source>
        <dbReference type="Proteomes" id="UP000184267"/>
    </source>
</evidence>
<dbReference type="EMBL" id="MNAD01001723">
    <property type="protein sequence ID" value="OJT01802.1"/>
    <property type="molecule type" value="Genomic_DNA"/>
</dbReference>
<name>A0A1M2V2I5_TRAPU</name>
<evidence type="ECO:0000256" key="1">
    <source>
        <dbReference type="SAM" id="Phobius"/>
    </source>
</evidence>
<protein>
    <recommendedName>
        <fullName evidence="5">F-box domain-containing protein</fullName>
    </recommendedName>
</protein>
<comment type="caution">
    <text evidence="3">The sequence shown here is derived from an EMBL/GenBank/DDBJ whole genome shotgun (WGS) entry which is preliminary data.</text>
</comment>
<accession>A0A1M2V2I5</accession>
<gene>
    <name evidence="3" type="ORF">TRAPUB_7858</name>
</gene>
<dbReference type="Proteomes" id="UP000184267">
    <property type="component" value="Unassembled WGS sequence"/>
</dbReference>
<evidence type="ECO:0000313" key="3">
    <source>
        <dbReference type="EMBL" id="OJT01802.1"/>
    </source>
</evidence>
<evidence type="ECO:0008006" key="5">
    <source>
        <dbReference type="Google" id="ProtNLM"/>
    </source>
</evidence>
<feature type="transmembrane region" description="Helical" evidence="1">
    <location>
        <begin position="523"/>
        <end position="546"/>
    </location>
</feature>
<dbReference type="OMA" id="HADDEMY"/>
<dbReference type="InterPro" id="IPR032675">
    <property type="entry name" value="LRR_dom_sf"/>
</dbReference>
<reference evidence="3 4" key="1">
    <citation type="submission" date="2016-10" db="EMBL/GenBank/DDBJ databases">
        <title>Genome sequence of the basidiomycete white-rot fungus Trametes pubescens.</title>
        <authorList>
            <person name="Makela M.R."/>
            <person name="Granchi Z."/>
            <person name="Peng M."/>
            <person name="De Vries R.P."/>
            <person name="Grigoriev I."/>
            <person name="Riley R."/>
            <person name="Hilden K."/>
        </authorList>
    </citation>
    <scope>NUCLEOTIDE SEQUENCE [LARGE SCALE GENOMIC DNA]</scope>
    <source>
        <strain evidence="3 4">FBCC735</strain>
    </source>
</reference>
<feature type="signal peptide" evidence="2">
    <location>
        <begin position="1"/>
        <end position="24"/>
    </location>
</feature>
<keyword evidence="1" id="KW-0812">Transmembrane</keyword>
<keyword evidence="2" id="KW-0732">Signal</keyword>
<keyword evidence="1" id="KW-0472">Membrane</keyword>
<evidence type="ECO:0000256" key="2">
    <source>
        <dbReference type="SAM" id="SignalP"/>
    </source>
</evidence>
<keyword evidence="4" id="KW-1185">Reference proteome</keyword>